<keyword evidence="2" id="KW-1185">Reference proteome</keyword>
<reference evidence="1" key="4">
    <citation type="submission" date="2025-08" db="UniProtKB">
        <authorList>
            <consortium name="Ensembl"/>
        </authorList>
    </citation>
    <scope>IDENTIFICATION</scope>
</reference>
<organism evidence="1 2">
    <name type="scientific">Electrophorus electricus</name>
    <name type="common">Electric eel</name>
    <name type="synonym">Gymnotus electricus</name>
    <dbReference type="NCBI Taxonomy" id="8005"/>
    <lineage>
        <taxon>Eukaryota</taxon>
        <taxon>Metazoa</taxon>
        <taxon>Chordata</taxon>
        <taxon>Craniata</taxon>
        <taxon>Vertebrata</taxon>
        <taxon>Euteleostomi</taxon>
        <taxon>Actinopterygii</taxon>
        <taxon>Neopterygii</taxon>
        <taxon>Teleostei</taxon>
        <taxon>Ostariophysi</taxon>
        <taxon>Gymnotiformes</taxon>
        <taxon>Gymnotoidei</taxon>
        <taxon>Gymnotidae</taxon>
        <taxon>Electrophorus</taxon>
    </lineage>
</organism>
<dbReference type="Gene3D" id="2.60.120.290">
    <property type="entry name" value="Spermadhesin, CUB domain"/>
    <property type="match status" value="1"/>
</dbReference>
<protein>
    <submittedName>
        <fullName evidence="1">Uncharacterized protein</fullName>
    </submittedName>
</protein>
<dbReference type="GeneTree" id="ENSGT01150000287376"/>
<accession>A0A4W4E8Y9</accession>
<sequence length="225" mass="25316">LRNVTERRCFIAIGRPLDEVIQIKIKSSSLNCRHSDLALYERLSLRRFCEKVAGKLVTSRSNVLLVRQSRLTPGSGVVLSYQSTKNPKERTLYCPRPPDCDVQLFSPSGLIENSVRSSASSSNSSTQSCRVFIDAPPALRIQIRALSVLNTTSPDSTYVLIRDVDAVKTKVFRGTQLFLWMSTGSRAEVEFQGEYKHMKGSFRAEYFYPQPFKGIDCFTKMLGTS</sequence>
<dbReference type="Ensembl" id="ENSEEET00000008446.2">
    <property type="protein sequence ID" value="ENSEEEP00000008340.2"/>
    <property type="gene ID" value="ENSEEEG00000004350.2"/>
</dbReference>
<evidence type="ECO:0000313" key="1">
    <source>
        <dbReference type="Ensembl" id="ENSEEEP00000008340.2"/>
    </source>
</evidence>
<dbReference type="SUPFAM" id="SSF49854">
    <property type="entry name" value="Spermadhesin, CUB domain"/>
    <property type="match status" value="2"/>
</dbReference>
<reference evidence="2" key="2">
    <citation type="journal article" date="2017" name="Sci. Adv.">
        <title>A tail of two voltages: Proteomic comparison of the three electric organs of the electric eel.</title>
        <authorList>
            <person name="Traeger L.L."/>
            <person name="Sabat G."/>
            <person name="Barrett-Wilt G.A."/>
            <person name="Wells G.B."/>
            <person name="Sussman M.R."/>
        </authorList>
    </citation>
    <scope>NUCLEOTIDE SEQUENCE [LARGE SCALE GENOMIC DNA]</scope>
</reference>
<name>A0A4W4E8Y9_ELEEL</name>
<reference evidence="2" key="1">
    <citation type="journal article" date="2014" name="Science">
        <title>Nonhuman genetics. Genomic basis for the convergent evolution of electric organs.</title>
        <authorList>
            <person name="Gallant J.R."/>
            <person name="Traeger L.L."/>
            <person name="Volkening J.D."/>
            <person name="Moffett H."/>
            <person name="Chen P.H."/>
            <person name="Novina C.D."/>
            <person name="Phillips G.N.Jr."/>
            <person name="Anand R."/>
            <person name="Wells G.B."/>
            <person name="Pinch M."/>
            <person name="Guth R."/>
            <person name="Unguez G.A."/>
            <person name="Albert J.S."/>
            <person name="Zakon H.H."/>
            <person name="Samanta M.P."/>
            <person name="Sussman M.R."/>
        </authorList>
    </citation>
    <scope>NUCLEOTIDE SEQUENCE [LARGE SCALE GENOMIC DNA]</scope>
</reference>
<dbReference type="Proteomes" id="UP000314983">
    <property type="component" value="Chromosome 18"/>
</dbReference>
<dbReference type="OMA" id="INVAPRY"/>
<proteinExistence type="predicted"/>
<dbReference type="InterPro" id="IPR035914">
    <property type="entry name" value="Sperma_CUB_dom_sf"/>
</dbReference>
<reference evidence="1" key="3">
    <citation type="submission" date="2020-05" db="EMBL/GenBank/DDBJ databases">
        <title>Electrophorus electricus (electric eel) genome, fEleEle1, primary haplotype.</title>
        <authorList>
            <person name="Myers G."/>
            <person name="Meyer A."/>
            <person name="Fedrigo O."/>
            <person name="Formenti G."/>
            <person name="Rhie A."/>
            <person name="Tracey A."/>
            <person name="Sims Y."/>
            <person name="Jarvis E.D."/>
        </authorList>
    </citation>
    <scope>NUCLEOTIDE SEQUENCE [LARGE SCALE GENOMIC DNA]</scope>
</reference>
<dbReference type="AlphaFoldDB" id="A0A4W4E8Y9"/>
<dbReference type="STRING" id="8005.ENSEEEP00000008340"/>
<reference evidence="1" key="5">
    <citation type="submission" date="2025-09" db="UniProtKB">
        <authorList>
            <consortium name="Ensembl"/>
        </authorList>
    </citation>
    <scope>IDENTIFICATION</scope>
</reference>
<evidence type="ECO:0000313" key="2">
    <source>
        <dbReference type="Proteomes" id="UP000314983"/>
    </source>
</evidence>